<keyword evidence="3" id="KW-1185">Reference proteome</keyword>
<evidence type="ECO:0000256" key="1">
    <source>
        <dbReference type="SAM" id="SignalP"/>
    </source>
</evidence>
<reference evidence="2 3" key="1">
    <citation type="submission" date="2020-09" db="EMBL/GenBank/DDBJ databases">
        <title>Roseomonas.</title>
        <authorList>
            <person name="Zhu W."/>
        </authorList>
    </citation>
    <scope>NUCLEOTIDE SEQUENCE [LARGE SCALE GENOMIC DNA]</scope>
    <source>
        <strain evidence="2 3">573</strain>
    </source>
</reference>
<dbReference type="EMBL" id="JACTNG010000002">
    <property type="protein sequence ID" value="MBO1078507.1"/>
    <property type="molecule type" value="Genomic_DNA"/>
</dbReference>
<sequence length="233" mass="24352">MSAARPFRRTALAAALFAGFGLWPAQPAQSQAPLLYEQRLPDGTAFIRFINTLPGAVAVKADFTPAFTQGAGDADRVGPYVPAEKAAGREITLDITVDGKASQSKVTFKEGYNTVVLAQVDGKVVATVLPDGLEFNQLRARLAFYNVIPACADGSLTIQGSNQAVFTGVAPNTTKSRSVNPTAASVRAACGGKQAPVQDLGKLEAGGQYSVWLMAPSGTPVTLLARDRIAASR</sequence>
<dbReference type="Proteomes" id="UP001518989">
    <property type="component" value="Unassembled WGS sequence"/>
</dbReference>
<dbReference type="RefSeq" id="WP_207415927.1">
    <property type="nucleotide sequence ID" value="NZ_CP061178.1"/>
</dbReference>
<gene>
    <name evidence="2" type="ORF">IAI61_05650</name>
</gene>
<feature type="signal peptide" evidence="1">
    <location>
        <begin position="1"/>
        <end position="25"/>
    </location>
</feature>
<evidence type="ECO:0000313" key="2">
    <source>
        <dbReference type="EMBL" id="MBO1078507.1"/>
    </source>
</evidence>
<evidence type="ECO:0000313" key="3">
    <source>
        <dbReference type="Proteomes" id="UP001518989"/>
    </source>
</evidence>
<protein>
    <submittedName>
        <fullName evidence="2">ABC transporter permease</fullName>
    </submittedName>
</protein>
<proteinExistence type="predicted"/>
<feature type="chain" id="PRO_5046581374" evidence="1">
    <location>
        <begin position="26"/>
        <end position="233"/>
    </location>
</feature>
<keyword evidence="1" id="KW-0732">Signal</keyword>
<organism evidence="2 3">
    <name type="scientific">Roseomonas haemaphysalidis</name>
    <dbReference type="NCBI Taxonomy" id="2768162"/>
    <lineage>
        <taxon>Bacteria</taxon>
        <taxon>Pseudomonadati</taxon>
        <taxon>Pseudomonadota</taxon>
        <taxon>Alphaproteobacteria</taxon>
        <taxon>Acetobacterales</taxon>
        <taxon>Roseomonadaceae</taxon>
        <taxon>Roseomonas</taxon>
    </lineage>
</organism>
<name>A0ABS3KM32_9PROT</name>
<comment type="caution">
    <text evidence="2">The sequence shown here is derived from an EMBL/GenBank/DDBJ whole genome shotgun (WGS) entry which is preliminary data.</text>
</comment>
<accession>A0ABS3KM32</accession>